<feature type="region of interest" description="Disordered" evidence="1">
    <location>
        <begin position="398"/>
        <end position="419"/>
    </location>
</feature>
<evidence type="ECO:0000313" key="2">
    <source>
        <dbReference type="EMBL" id="KAG5500509.1"/>
    </source>
</evidence>
<feature type="compositionally biased region" description="Low complexity" evidence="1">
    <location>
        <begin position="2093"/>
        <end position="2109"/>
    </location>
</feature>
<feature type="region of interest" description="Disordered" evidence="1">
    <location>
        <begin position="1041"/>
        <end position="1075"/>
    </location>
</feature>
<feature type="compositionally biased region" description="Polar residues" evidence="1">
    <location>
        <begin position="1789"/>
        <end position="1808"/>
    </location>
</feature>
<dbReference type="GeneID" id="94289681"/>
<dbReference type="EMBL" id="JAFJZO010000028">
    <property type="protein sequence ID" value="KAG5500509.1"/>
    <property type="molecule type" value="Genomic_DNA"/>
</dbReference>
<accession>A0A836L6V1</accession>
<sequence>MWLSSSSSCSPVSGTGRVFAPGEPVSSSICLTSPAEAAVSASSQSVTRSQHESFLLRSGSHRLHSSCTESVEAVAAIADACTISQGLTPVLLPCYSHAWLRYHVVSSLRPSRLSAVPPSPLRCSLSRVWLCSLLTPPAAATPMSASTGARRHTVRLSPRRPQHTLVTQGVTPRYSSHNTRIRRCLDTALEVGGLCAPSTLRLSVAARALTTATTPLVARDSDAPPASPESFLDLNEAPMRTVLSNSGAVGSGLDSAPSRKESSHRFSSKQQRSQAAHHEKSSRSKSEQIKERRGGSQSPSHQHGHGPRSRRGGRNSQPSVPEQRQERQSGPPPPKERRSVHSSRHHGAPTSLTASSSTGGGSGRDTQGYSLRRRRGTASSLATPKKFGDEEEVCTTWSGSAERRGGGFSTPHCRSAGDNATASQSTEFASCAARTSPLSPPIPDRVVYTNTGKPNCAALRRLLKSHHTFRQNYETLQKNERVAIAFERLCAEAVAHSRLLEHVVSALGSATTATTPVRLLLTGTPERGVAADARADVASPAGERGAETLAVLEVPPAVMDWLNEPIVVPELSVTALMESLQTMLSITSADEGLTSCTDGAASGESCPTAAGALPAATDRYVSGAAVKVWYDAWGRQQHPCQSAKDAPGSATASTAPSLTSSMAIWHHRQCALRDVLLSHLTEGGQPSSEDARCVLPTTPQDVNAGDTSHTGFDPTATADTNRTPAQPTDRAVTRPDQITNLAPRALLPYLVELLQTLRVFKAAREEAKLQVEYYALPESTTSVNSKPSAAAAVVTDSQGGPYTHLCRVARRFHLTLVPDPPQPRPAPCDASHKQSSGGCGLDEELSSAAQAYLRSISKVDHVASHQISEEAERSADNTYAREASGASTLLPSPTEPTSAMPSYSAPVLDISIGVVLRCLLFYLPALSASDRFSVLQQLRAPWLTQAPEGGARAACWITLFSVADLLSMANTLKRQERVAALSPGMPEGRGDGNQNSNSFTIDKFTLSMLRGVVLELRSLCWPTVLDRHSSMVQQVLCLPPAEPAASSPPSSSVALASEHQPRRPRAEIPPSDATPGMSALTPVAIGLSRPAQARAPSWNDVVSVVQGSEKRQRLGYDLLVLFFGALQSGKILSFAAPLNETASAGAAASEKNTLLCQRPSDLRRLNTVCIYALDVDRFVTERMRTSSPTGGALSLLNVSSSLLNGSATSLPDSRLSLAQLLAAQTAWPYSLSRLALCTLGPSLLQSWSTISHQRVQLLMAALQRAVAAPTAPVLRSLLLTQPVGTRPGFPLSRITSPATPSHAMQLVARCAEWRAVAPVMAFYVSHACPALWSAMWAYVLSEMKSLPRQVGEVIRTTHAGTGDGLGDDTSAYGGQRQAISGMDVAFAKLEELATMCAWLIAMTPSVCGEHLTGGAASSASTHTSELVYIERVSAGFAHCIKSVLATWTQTGASVDVAEKLLSMFVRHTAGTTASVTQAPAKGVDNSGAVVEAPQDTSVSLLAPEEREKEEAALLLMGLGEAAQKHVWTRVLHSAVEEWIRKTRYIQAQPTGIMEAARPTTPGGGSVSARSSMSTVAALPCSADGLPRTSETATNSCGSVAASTAPPDVDLTLLGWWRSMAEEDIGLPSARIYLTQVYTELQRIVSARAALRPPSTLSARAVEPCPLDSAQVCEDTGAGAVVGSGSKSGANLTDGTPVGVAEDSAVFSPSEVVIIVRALSSIASRGVATATLGRPVERGPGRGASGKASGAGSADNAPGGAAVSVDGDSIMDALRRAAVYAAGTAAKRAPSTTTMEATQSKGTSASSPPIATCGADSGGSATMGAAEETTEQDGTSTAALSVQKVVQQIEEALLSSLTVHSCVLPAITIIEATWLRLFPLSRLQKVLDHRESSEALPTGPLSSSLPCNAVSSEPLKVQLPAHSPHATAAAPTASSLATKSRAAFASFNWAPHLDGSLREATSPWLRTLHDAVLTSRHSCHIVICFVSSFHALLATSDRCNGSDEAASTSNLFNGSHRAGRGASLSCDGTPEATLLSMEGCGNSPNRPSLIASRLRHFLMRLRTSCAEAVIFLHRTRKQHTRMSSASGHGDTSDADVSGSSVKSVAAATADGGESGAEAAITLHTAEPHQEHGRRFCNLLILTSELHDRLLAYAEAITWPAAWPQRTKQDGEGVDSGTSRNVEVKRRRRQLRLLYAALLDAVSEFVPYGEHGGAVEVMQMLGVITCRMPWQQFLEEPLKPVMPVVKDGHPDDDSSSRTETAAAPLAKRRECLVEGSSTAAVLGAICETDEGGVSIDPLLVCFREKVTRLMPYVDAEVLRCTKPRSPSLLSLALICSAKSSVEYALRSLPFGSSRSTGRPQGGTGVTSATVTRAGSDVGLSPAAPTAVQVRTSESVSHDTRGGAAPEPLGFFTQPFWSQAPLESLLHRVATDRFMASRHALFLCTLAANAPEFSMTLLPLTYYLRDARARISWGMMDVVFKAVAVSAVSFQRHNQEEMILRADHSALSPLSLSGSDRTPSDAASSPEDRAGPASVLSRPRQGVDDSNAPQRGGFTLPRSSTEGSSLRVGEMRHPHGGNSAASVPLFRSAAVSPPTRAAPSPLRQVWGDLARRLLQEEDDLALCDVSLWVSALYCGAMVNCAGTVVFEQLLASLVFGGTTPTTSAAITTGGRIARLDIVGWSLLLEACGTASDHRCRQTYRALLRDEFLGFLERVAAAAGGDEVGVASPSTSFASSKRLVVSAAASCRTVLDEEVVLAGARLCKLLEAIPQLFIEDARFWCGVKGCVESWCAAIAIDPAEGAGEVPSAPQKSASAVRLSWVTQLQQSFNWAAQSAGQLSLMFKETWTTTTTAAATGSDVDAVAEWMQSYLNALGAVTATAAGATGPLPSGPTPRGTNAAFLGQ</sequence>
<reference evidence="2 3" key="1">
    <citation type="submission" date="2021-02" db="EMBL/GenBank/DDBJ databases">
        <title>Porcisia hertigi Genome sequencing and assembly.</title>
        <authorList>
            <person name="Almutairi H."/>
            <person name="Gatherer D."/>
        </authorList>
    </citation>
    <scope>NUCLEOTIDE SEQUENCE [LARGE SCALE GENOMIC DNA]</scope>
    <source>
        <strain evidence="2 3">C119</strain>
    </source>
</reference>
<feature type="compositionally biased region" description="Polar residues" evidence="1">
    <location>
        <begin position="885"/>
        <end position="901"/>
    </location>
</feature>
<feature type="region of interest" description="Disordered" evidence="1">
    <location>
        <begin position="1732"/>
        <end position="1758"/>
    </location>
</feature>
<feature type="region of interest" description="Disordered" evidence="1">
    <location>
        <begin position="1787"/>
        <end position="1823"/>
    </location>
</feature>
<feature type="compositionally biased region" description="Low complexity" evidence="1">
    <location>
        <begin position="1043"/>
        <end position="1058"/>
    </location>
</feature>
<dbReference type="OrthoDB" id="246739at2759"/>
<feature type="compositionally biased region" description="Basic residues" evidence="1">
    <location>
        <begin position="302"/>
        <end position="313"/>
    </location>
</feature>
<comment type="caution">
    <text evidence="2">The sequence shown here is derived from an EMBL/GenBank/DDBJ whole genome shotgun (WGS) entry which is preliminary data.</text>
</comment>
<protein>
    <submittedName>
        <fullName evidence="2">Uncharacterized protein</fullName>
    </submittedName>
</protein>
<feature type="compositionally biased region" description="Polar residues" evidence="1">
    <location>
        <begin position="717"/>
        <end position="726"/>
    </location>
</feature>
<feature type="compositionally biased region" description="Basic and acidic residues" evidence="1">
    <location>
        <begin position="276"/>
        <end position="294"/>
    </location>
</feature>
<feature type="region of interest" description="Disordered" evidence="1">
    <location>
        <begin position="2880"/>
        <end position="2899"/>
    </location>
</feature>
<gene>
    <name evidence="2" type="ORF">JKF63_03603</name>
</gene>
<feature type="region of interest" description="Disordered" evidence="1">
    <location>
        <begin position="867"/>
        <end position="901"/>
    </location>
</feature>
<feature type="region of interest" description="Disordered" evidence="1">
    <location>
        <begin position="2373"/>
        <end position="2401"/>
    </location>
</feature>
<feature type="region of interest" description="Disordered" evidence="1">
    <location>
        <begin position="2507"/>
        <end position="2578"/>
    </location>
</feature>
<feature type="region of interest" description="Disordered" evidence="1">
    <location>
        <begin position="818"/>
        <end position="841"/>
    </location>
</feature>
<feature type="compositionally biased region" description="Low complexity" evidence="1">
    <location>
        <begin position="1744"/>
        <end position="1753"/>
    </location>
</feature>
<feature type="compositionally biased region" description="Low complexity" evidence="1">
    <location>
        <begin position="348"/>
        <end position="357"/>
    </location>
</feature>
<name>A0A836L6V1_9TRYP</name>
<feature type="region of interest" description="Disordered" evidence="1">
    <location>
        <begin position="244"/>
        <end position="384"/>
    </location>
</feature>
<feature type="region of interest" description="Disordered" evidence="1">
    <location>
        <begin position="2078"/>
        <end position="2109"/>
    </location>
</feature>
<feature type="compositionally biased region" description="Polar residues" evidence="1">
    <location>
        <begin position="2507"/>
        <end position="2520"/>
    </location>
</feature>
<dbReference type="Proteomes" id="UP000674318">
    <property type="component" value="Chromosome 28"/>
</dbReference>
<dbReference type="KEGG" id="phet:94289681"/>
<feature type="compositionally biased region" description="Polar residues" evidence="1">
    <location>
        <begin position="697"/>
        <end position="710"/>
    </location>
</feature>
<proteinExistence type="predicted"/>
<dbReference type="RefSeq" id="XP_067755843.1">
    <property type="nucleotide sequence ID" value="XM_067899604.1"/>
</dbReference>
<keyword evidence="3" id="KW-1185">Reference proteome</keyword>
<evidence type="ECO:0000256" key="1">
    <source>
        <dbReference type="SAM" id="MobiDB-lite"/>
    </source>
</evidence>
<feature type="region of interest" description="Disordered" evidence="1">
    <location>
        <begin position="683"/>
        <end position="731"/>
    </location>
</feature>
<organism evidence="2 3">
    <name type="scientific">Porcisia hertigi</name>
    <dbReference type="NCBI Taxonomy" id="2761500"/>
    <lineage>
        <taxon>Eukaryota</taxon>
        <taxon>Discoba</taxon>
        <taxon>Euglenozoa</taxon>
        <taxon>Kinetoplastea</taxon>
        <taxon>Metakinetoplastina</taxon>
        <taxon>Trypanosomatida</taxon>
        <taxon>Trypanosomatidae</taxon>
        <taxon>Leishmaniinae</taxon>
        <taxon>Porcisia</taxon>
    </lineage>
</organism>
<evidence type="ECO:0000313" key="3">
    <source>
        <dbReference type="Proteomes" id="UP000674318"/>
    </source>
</evidence>